<evidence type="ECO:0000313" key="1">
    <source>
        <dbReference type="EMBL" id="UZV39671.1"/>
    </source>
</evidence>
<evidence type="ECO:0000313" key="2">
    <source>
        <dbReference type="Proteomes" id="UP001163735"/>
    </source>
</evidence>
<name>A0A9E8GA97_9CAUD</name>
<protein>
    <submittedName>
        <fullName evidence="1">Uncharacterized protein</fullName>
    </submittedName>
</protein>
<sequence>MSHYTWEELHPPKVKATFEKSLIKIKKDFCCKGNFFMEEDSFAVPGAYEVDFNGTCTKCGKQWEVGYGMRV</sequence>
<dbReference type="EMBL" id="OP491958">
    <property type="protein sequence ID" value="UZV39671.1"/>
    <property type="molecule type" value="Genomic_DNA"/>
</dbReference>
<dbReference type="Proteomes" id="UP001163735">
    <property type="component" value="Segment"/>
</dbReference>
<reference evidence="1" key="1">
    <citation type="submission" date="2022-09" db="EMBL/GenBank/DDBJ databases">
        <authorList>
            <person name="Cebeci A."/>
            <person name="Ture M."/>
            <person name="Alemdag M."/>
            <person name="Altinok I."/>
        </authorList>
    </citation>
    <scope>NUCLEOTIDE SEQUENCE</scope>
</reference>
<gene>
    <name evidence="1" type="ORF">APT65_00068</name>
</gene>
<organism evidence="1 2">
    <name type="scientific">Aeromonas phage APT65</name>
    <dbReference type="NCBI Taxonomy" id="2982914"/>
    <lineage>
        <taxon>Viruses</taxon>
        <taxon>Duplodnaviria</taxon>
        <taxon>Heunggongvirae</taxon>
        <taxon>Uroviricota</taxon>
        <taxon>Caudoviricetes</taxon>
        <taxon>Aquaneticvirus</taxon>
        <taxon>Aquaneticvirus ApT65</taxon>
    </lineage>
</organism>
<accession>A0A9E8GA97</accession>
<keyword evidence="2" id="KW-1185">Reference proteome</keyword>
<proteinExistence type="predicted"/>